<accession>A0A6J5MXA4</accession>
<name>A0A6J5MXA4_9CAUD</name>
<evidence type="ECO:0000313" key="1">
    <source>
        <dbReference type="EMBL" id="CAB4149696.1"/>
    </source>
</evidence>
<sequence length="117" mass="12543">MAATGILYEAVNATKTALTTLGLKPVTDPRNARPLSVMIELPTLDAFTYNVGDIRLVIRVLAGPPGNQDSGDYLMTTVDTIMNSPIAIVDGRPSLASYGEQMLPCYDMTVAVAVRRN</sequence>
<dbReference type="EMBL" id="LR796530">
    <property type="protein sequence ID" value="CAB4149696.1"/>
    <property type="molecule type" value="Genomic_DNA"/>
</dbReference>
<protein>
    <submittedName>
        <fullName evidence="1">Uncharacterized protein</fullName>
    </submittedName>
</protein>
<reference evidence="1" key="1">
    <citation type="submission" date="2020-04" db="EMBL/GenBank/DDBJ databases">
        <authorList>
            <person name="Chiriac C."/>
            <person name="Salcher M."/>
            <person name="Ghai R."/>
            <person name="Kavagutti S V."/>
        </authorList>
    </citation>
    <scope>NUCLEOTIDE SEQUENCE</scope>
</reference>
<proteinExistence type="predicted"/>
<gene>
    <name evidence="1" type="ORF">UFOVP556_20</name>
</gene>
<organism evidence="1">
    <name type="scientific">uncultured Caudovirales phage</name>
    <dbReference type="NCBI Taxonomy" id="2100421"/>
    <lineage>
        <taxon>Viruses</taxon>
        <taxon>Duplodnaviria</taxon>
        <taxon>Heunggongvirae</taxon>
        <taxon>Uroviricota</taxon>
        <taxon>Caudoviricetes</taxon>
        <taxon>Peduoviridae</taxon>
        <taxon>Maltschvirus</taxon>
        <taxon>Maltschvirus maltsch</taxon>
    </lineage>
</organism>